<keyword evidence="2" id="KW-0472">Membrane</keyword>
<dbReference type="GO" id="GO:0003677">
    <property type="term" value="F:DNA binding"/>
    <property type="evidence" value="ECO:0007669"/>
    <property type="project" value="InterPro"/>
</dbReference>
<dbReference type="Proteomes" id="UP000254150">
    <property type="component" value="Unassembled WGS sequence"/>
</dbReference>
<keyword evidence="2" id="KW-0812">Transmembrane</keyword>
<dbReference type="RefSeq" id="WP_100452669.1">
    <property type="nucleotide sequence ID" value="NZ_UHID01000009.1"/>
</dbReference>
<keyword evidence="2" id="KW-1133">Transmembrane helix</keyword>
<dbReference type="InterPro" id="IPR002477">
    <property type="entry name" value="Peptidoglycan-bd-like"/>
</dbReference>
<accession>A0A380PDD0</accession>
<feature type="domain" description="HTH cro/C1-type" evidence="3">
    <location>
        <begin position="21"/>
        <end position="76"/>
    </location>
</feature>
<dbReference type="SMART" id="SM00530">
    <property type="entry name" value="HTH_XRE"/>
    <property type="match status" value="1"/>
</dbReference>
<dbReference type="Gene3D" id="1.10.260.40">
    <property type="entry name" value="lambda repressor-like DNA-binding domains"/>
    <property type="match status" value="1"/>
</dbReference>
<dbReference type="Gene3D" id="1.10.101.10">
    <property type="entry name" value="PGBD-like superfamily/PGBD"/>
    <property type="match status" value="1"/>
</dbReference>
<feature type="region of interest" description="Disordered" evidence="1">
    <location>
        <begin position="88"/>
        <end position="190"/>
    </location>
</feature>
<evidence type="ECO:0000313" key="5">
    <source>
        <dbReference type="Proteomes" id="UP000254150"/>
    </source>
</evidence>
<dbReference type="GeneID" id="95072061"/>
<dbReference type="Pfam" id="PF13560">
    <property type="entry name" value="HTH_31"/>
    <property type="match status" value="1"/>
</dbReference>
<evidence type="ECO:0000256" key="1">
    <source>
        <dbReference type="SAM" id="MobiDB-lite"/>
    </source>
</evidence>
<organism evidence="4 5">
    <name type="scientific">Streptomyces griseus</name>
    <dbReference type="NCBI Taxonomy" id="1911"/>
    <lineage>
        <taxon>Bacteria</taxon>
        <taxon>Bacillati</taxon>
        <taxon>Actinomycetota</taxon>
        <taxon>Actinomycetes</taxon>
        <taxon>Kitasatosporales</taxon>
        <taxon>Streptomycetaceae</taxon>
        <taxon>Streptomyces</taxon>
    </lineage>
</organism>
<dbReference type="InterPro" id="IPR001387">
    <property type="entry name" value="Cro/C1-type_HTH"/>
</dbReference>
<feature type="compositionally biased region" description="Low complexity" evidence="1">
    <location>
        <begin position="95"/>
        <end position="112"/>
    </location>
</feature>
<feature type="transmembrane region" description="Helical" evidence="2">
    <location>
        <begin position="196"/>
        <end position="219"/>
    </location>
</feature>
<sequence>MAPWKTLPEHLDPQARRLVDRLRRLKDATGLSFTALATRTSYSRSSWERYLNGRKLPPSDAVAELAALAGADPDRMLALHTLAAQTWTAPPPRATAPAKAAGPAEAGTVAAGRADVPAEPVPGKRAPAGSASASVTASGNVAGPEVAPEAEAAGPGEPGAPGVPEEPAGQGRGDTVVIGGSAAPAKSAPRRPARRGLLVAGTALVVVAGALAVVFGLVLPGTGAAEADEEQHRRVAAEEFTFEPGRTHPCDIHRFEGRLYAGHSDTTEALLQQISTTWDVVEAQCLLEHRGYRIGSVDGAYGAATERAVKRLQDKEGLVVDGIMGPHTWEVLRR</sequence>
<dbReference type="SUPFAM" id="SSF47090">
    <property type="entry name" value="PGBD-like"/>
    <property type="match status" value="1"/>
</dbReference>
<proteinExistence type="predicted"/>
<name>A0A380PDD0_STRGR</name>
<feature type="compositionally biased region" description="Low complexity" evidence="1">
    <location>
        <begin position="126"/>
        <end position="169"/>
    </location>
</feature>
<dbReference type="CDD" id="cd00093">
    <property type="entry name" value="HTH_XRE"/>
    <property type="match status" value="1"/>
</dbReference>
<reference evidence="4 5" key="1">
    <citation type="submission" date="2018-06" db="EMBL/GenBank/DDBJ databases">
        <authorList>
            <consortium name="Pathogen Informatics"/>
            <person name="Doyle S."/>
        </authorList>
    </citation>
    <scope>NUCLEOTIDE SEQUENCE [LARGE SCALE GENOMIC DNA]</scope>
    <source>
        <strain evidence="4 5">NCTC7807</strain>
    </source>
</reference>
<dbReference type="Pfam" id="PF01471">
    <property type="entry name" value="PG_binding_1"/>
    <property type="match status" value="1"/>
</dbReference>
<dbReference type="EMBL" id="UHID01000009">
    <property type="protein sequence ID" value="SUP62542.1"/>
    <property type="molecule type" value="Genomic_DNA"/>
</dbReference>
<gene>
    <name evidence="4" type="primary">sleB</name>
    <name evidence="4" type="ORF">NCTC7807_05708</name>
</gene>
<evidence type="ECO:0000313" key="4">
    <source>
        <dbReference type="EMBL" id="SUP62542.1"/>
    </source>
</evidence>
<dbReference type="SUPFAM" id="SSF47413">
    <property type="entry name" value="lambda repressor-like DNA-binding domains"/>
    <property type="match status" value="1"/>
</dbReference>
<dbReference type="AlphaFoldDB" id="A0A380PDD0"/>
<dbReference type="InterPro" id="IPR036366">
    <property type="entry name" value="PGBDSf"/>
</dbReference>
<dbReference type="InterPro" id="IPR010982">
    <property type="entry name" value="Lambda_DNA-bd_dom_sf"/>
</dbReference>
<evidence type="ECO:0000259" key="3">
    <source>
        <dbReference type="SMART" id="SM00530"/>
    </source>
</evidence>
<evidence type="ECO:0000256" key="2">
    <source>
        <dbReference type="SAM" id="Phobius"/>
    </source>
</evidence>
<dbReference type="InterPro" id="IPR036365">
    <property type="entry name" value="PGBD-like_sf"/>
</dbReference>
<protein>
    <submittedName>
        <fullName evidence="4">Peptidoglycan-binding domain-containingprotein</fullName>
    </submittedName>
</protein>